<name>A0A8E0RP94_9TREM</name>
<evidence type="ECO:0000259" key="11">
    <source>
        <dbReference type="PROSITE" id="PS51189"/>
    </source>
</evidence>
<feature type="domain" description="FAT" evidence="11">
    <location>
        <begin position="585"/>
        <end position="1291"/>
    </location>
</feature>
<reference evidence="12" key="1">
    <citation type="submission" date="2019-05" db="EMBL/GenBank/DDBJ databases">
        <title>Annotation for the trematode Fasciolopsis buski.</title>
        <authorList>
            <person name="Choi Y.-J."/>
        </authorList>
    </citation>
    <scope>NUCLEOTIDE SEQUENCE</scope>
    <source>
        <strain evidence="12">HT</strain>
        <tissue evidence="12">Whole worm</tissue>
    </source>
</reference>
<dbReference type="Pfam" id="PF02259">
    <property type="entry name" value="FAT"/>
    <property type="match status" value="1"/>
</dbReference>
<dbReference type="InterPro" id="IPR057564">
    <property type="entry name" value="HEAT_ATR"/>
</dbReference>
<evidence type="ECO:0000256" key="9">
    <source>
        <dbReference type="ARBA" id="ARBA00022840"/>
    </source>
</evidence>
<evidence type="ECO:0000256" key="8">
    <source>
        <dbReference type="ARBA" id="ARBA00022777"/>
    </source>
</evidence>
<evidence type="ECO:0000256" key="4">
    <source>
        <dbReference type="ARBA" id="ARBA00022527"/>
    </source>
</evidence>
<keyword evidence="10" id="KW-0539">Nucleus</keyword>
<sequence>MFCQADFLGHYVCGILAFFDNTLLDDDTMLEHRWIALRSLVVFIQLLGSGHVTRMRAKFMATLKLEPDALCELLPDLGATLISLLPFGSEQVTDLFHYLFLEKKRCLSTFDLTPQSEGQLCPLLSAWLSALTHASRSVRRLALTSELNLHGDFFTSCRSSRLWGLSSLIHDNSTAGKLSSTSTSGVHATSEADTLDTVGRVSDSVQSVQRNSSVLMADLIAALLEGLTRDTDAQMRLLYAQWLGQLGAIDPIKLSPSVTCPVNGAKMPVVHVNERGFSFYILCELAKIYLRAASPKQLDSTALAIQELLKLLKVPEYSKSVGTLPRVGSSGTLDSRAATDVTSLPFVAGGELWSQFPEHLCDLFAPLLTSRYAVESFTDWTTVRTPLIQRQDEDLTYESWIRLWAGSLSAHITSQHAFRIFQFCEPVVKTDAGFARLLLEHAALQVLLDDSQIGIQQLQTEVLAVLQEASHSDPFAELGTSSSSIDLTTTSLGDWPLVDHSHHVDKVQRWKPWIMLAVQTVFGLLDHLSHWYREQQLAASPKMVKSQPSGAPAKSNLTKNAQMNVASPSAVKRVGNFLSQIPHQLQARASLRCGAFARSLLQWELAYDEDAAAQKLAYNTGVALVRRSAVSRLTEFVNPQSNSVNSSGEQQGTIGPVALTSLSGLMNTYACLRDSDGLAGVLAVSQIATRNGGSAGNLSSSGNFSGRYSTLRALELENEGQLDMAAASYEHNLAHWEFASTPQSVPFNGQHNSSMNSDTVDVGSIQDQQRLVLYAGLFRCELSDPARLHGLVERAGALIRRHRPNGLVKTPELSTTTPDSNKDVTDKVVSTAWIRRLNAYRAEAAWRLSDWSTLRETTHLHRGDWSHILTSLRASQMTDLAAAALEGPGGYARAYDTIARLSTLADVELIAQLRCLVHRHLLMGLDQLTNNQASVQLQSRMDEVITLLHARIKLSQPTFHTLEPRLAAQHTGLHSIWLELQSIARSAGSNSPVTGLITRLRTALGRNWLERAKLTRKYGQFMAAYTCVLRAESFDVPEALIERAKLLWQTDKREAAQTCLDKGIPEIYGDVMSSSVAGSTKLTRRQEAVENPALWATVQQALLLRARYCEETNRFDFETTRQMYEEVCELTEGCEEAHFRLARYVDRAQNLAANSKQHDTLLKAALKHYGLALSFGSQFIYQSMPRLLSLWLDYGTDYARHSSAVSGTKSGGTGDHRTQADQRTFQEIQEIMRENIQRVPAYQYYTALGQVLSRVCHEVPTVVNTLIDLIVRIFETYPHQTVWFLMPLNDVSFALLKLIFFASDMWQGDGSHLRISPPCSFSLIQRVV</sequence>
<comment type="subcellular location">
    <subcellularLocation>
        <location evidence="1">Nucleus</location>
    </subcellularLocation>
</comment>
<comment type="caution">
    <text evidence="12">The sequence shown here is derived from an EMBL/GenBank/DDBJ whole genome shotgun (WGS) entry which is preliminary data.</text>
</comment>
<dbReference type="InterPro" id="IPR003151">
    <property type="entry name" value="PIK-rel_kinase_FAT"/>
</dbReference>
<keyword evidence="7" id="KW-0227">DNA damage</keyword>
<dbReference type="EMBL" id="LUCM01007687">
    <property type="protein sequence ID" value="KAA0189515.1"/>
    <property type="molecule type" value="Genomic_DNA"/>
</dbReference>
<evidence type="ECO:0000313" key="12">
    <source>
        <dbReference type="EMBL" id="KAA0189515.1"/>
    </source>
</evidence>
<dbReference type="Pfam" id="PF23593">
    <property type="entry name" value="HEAT_ATR"/>
    <property type="match status" value="1"/>
</dbReference>
<dbReference type="PROSITE" id="PS51189">
    <property type="entry name" value="FAT"/>
    <property type="match status" value="1"/>
</dbReference>
<evidence type="ECO:0000256" key="10">
    <source>
        <dbReference type="ARBA" id="ARBA00023242"/>
    </source>
</evidence>
<dbReference type="GO" id="GO:0004674">
    <property type="term" value="F:protein serine/threonine kinase activity"/>
    <property type="evidence" value="ECO:0007669"/>
    <property type="project" value="UniProtKB-KW"/>
</dbReference>
<evidence type="ECO:0000256" key="3">
    <source>
        <dbReference type="ARBA" id="ARBA00012513"/>
    </source>
</evidence>
<keyword evidence="5" id="KW-0808">Transferase</keyword>
<dbReference type="GO" id="GO:0005524">
    <property type="term" value="F:ATP binding"/>
    <property type="evidence" value="ECO:0007669"/>
    <property type="project" value="UniProtKB-KW"/>
</dbReference>
<dbReference type="GO" id="GO:0005694">
    <property type="term" value="C:chromosome"/>
    <property type="evidence" value="ECO:0007669"/>
    <property type="project" value="TreeGrafter"/>
</dbReference>
<dbReference type="OrthoDB" id="381190at2759"/>
<proteinExistence type="inferred from homology"/>
<keyword evidence="8 12" id="KW-0418">Kinase</keyword>
<dbReference type="InterPro" id="IPR050517">
    <property type="entry name" value="DDR_Repair_Kinase"/>
</dbReference>
<dbReference type="InterPro" id="IPR014009">
    <property type="entry name" value="PIK_FAT"/>
</dbReference>
<dbReference type="GO" id="GO:0006281">
    <property type="term" value="P:DNA repair"/>
    <property type="evidence" value="ECO:0007669"/>
    <property type="project" value="TreeGrafter"/>
</dbReference>
<dbReference type="GO" id="GO:0000077">
    <property type="term" value="P:DNA damage checkpoint signaling"/>
    <property type="evidence" value="ECO:0007669"/>
    <property type="project" value="TreeGrafter"/>
</dbReference>
<accession>A0A8E0RP94</accession>
<keyword evidence="9" id="KW-0067">ATP-binding</keyword>
<evidence type="ECO:0000256" key="2">
    <source>
        <dbReference type="ARBA" id="ARBA00010769"/>
    </source>
</evidence>
<gene>
    <name evidence="12" type="ORF">FBUS_09278</name>
</gene>
<dbReference type="PANTHER" id="PTHR11139">
    <property type="entry name" value="ATAXIA TELANGIECTASIA MUTATED ATM -RELATED"/>
    <property type="match status" value="1"/>
</dbReference>
<keyword evidence="6" id="KW-0547">Nucleotide-binding</keyword>
<organism evidence="12 13">
    <name type="scientific">Fasciolopsis buskii</name>
    <dbReference type="NCBI Taxonomy" id="27845"/>
    <lineage>
        <taxon>Eukaryota</taxon>
        <taxon>Metazoa</taxon>
        <taxon>Spiralia</taxon>
        <taxon>Lophotrochozoa</taxon>
        <taxon>Platyhelminthes</taxon>
        <taxon>Trematoda</taxon>
        <taxon>Digenea</taxon>
        <taxon>Plagiorchiida</taxon>
        <taxon>Echinostomata</taxon>
        <taxon>Echinostomatoidea</taxon>
        <taxon>Fasciolidae</taxon>
        <taxon>Fasciolopsis</taxon>
    </lineage>
</organism>
<evidence type="ECO:0000256" key="5">
    <source>
        <dbReference type="ARBA" id="ARBA00022679"/>
    </source>
</evidence>
<evidence type="ECO:0000256" key="7">
    <source>
        <dbReference type="ARBA" id="ARBA00022763"/>
    </source>
</evidence>
<dbReference type="InterPro" id="IPR056802">
    <property type="entry name" value="ATR-like_M-HEAT"/>
</dbReference>
<dbReference type="GO" id="GO:0000723">
    <property type="term" value="P:telomere maintenance"/>
    <property type="evidence" value="ECO:0007669"/>
    <property type="project" value="TreeGrafter"/>
</dbReference>
<evidence type="ECO:0000256" key="6">
    <source>
        <dbReference type="ARBA" id="ARBA00022741"/>
    </source>
</evidence>
<dbReference type="GO" id="GO:0005634">
    <property type="term" value="C:nucleus"/>
    <property type="evidence" value="ECO:0007669"/>
    <property type="project" value="UniProtKB-SubCell"/>
</dbReference>
<dbReference type="EC" id="2.7.11.1" evidence="3"/>
<keyword evidence="13" id="KW-1185">Reference proteome</keyword>
<protein>
    <recommendedName>
        <fullName evidence="3">non-specific serine/threonine protein kinase</fullName>
        <ecNumber evidence="3">2.7.11.1</ecNumber>
    </recommendedName>
</protein>
<evidence type="ECO:0000313" key="13">
    <source>
        <dbReference type="Proteomes" id="UP000728185"/>
    </source>
</evidence>
<dbReference type="Proteomes" id="UP000728185">
    <property type="component" value="Unassembled WGS sequence"/>
</dbReference>
<evidence type="ECO:0000256" key="1">
    <source>
        <dbReference type="ARBA" id="ARBA00004123"/>
    </source>
</evidence>
<keyword evidence="4" id="KW-0723">Serine/threonine-protein kinase</keyword>
<comment type="similarity">
    <text evidence="2">Belongs to the PI3/PI4-kinase family. ATM subfamily.</text>
</comment>
<dbReference type="PANTHER" id="PTHR11139:SF69">
    <property type="entry name" value="SERINE_THREONINE-PROTEIN KINASE ATR"/>
    <property type="match status" value="1"/>
</dbReference>
<dbReference type="Pfam" id="PF25030">
    <property type="entry name" value="M-HEAT_ATR"/>
    <property type="match status" value="1"/>
</dbReference>